<dbReference type="AlphaFoldDB" id="A0A7V8FWI7"/>
<name>A0A7V8FWI7_9BURK</name>
<evidence type="ECO:0000256" key="9">
    <source>
        <dbReference type="ARBA" id="ARBA00023077"/>
    </source>
</evidence>
<gene>
    <name evidence="14" type="primary">fiu_3</name>
    <name evidence="14" type="ORF">GAK35_02279</name>
</gene>
<evidence type="ECO:0000256" key="10">
    <source>
        <dbReference type="ARBA" id="ARBA00023136"/>
    </source>
</evidence>
<keyword evidence="9" id="KW-0798">TonB box</keyword>
<keyword evidence="10 12" id="KW-0472">Membrane</keyword>
<evidence type="ECO:0000256" key="4">
    <source>
        <dbReference type="ARBA" id="ARBA00022496"/>
    </source>
</evidence>
<evidence type="ECO:0000256" key="1">
    <source>
        <dbReference type="ARBA" id="ARBA00004571"/>
    </source>
</evidence>
<evidence type="ECO:0000313" key="15">
    <source>
        <dbReference type="Proteomes" id="UP000462435"/>
    </source>
</evidence>
<dbReference type="EMBL" id="WNDX01000063">
    <property type="protein sequence ID" value="KAF1043279.1"/>
    <property type="molecule type" value="Genomic_DNA"/>
</dbReference>
<comment type="subcellular location">
    <subcellularLocation>
        <location evidence="1 12">Cell outer membrane</location>
        <topology evidence="1 12">Multi-pass membrane protein</topology>
    </subcellularLocation>
</comment>
<dbReference type="PROSITE" id="PS52016">
    <property type="entry name" value="TONB_DEPENDENT_REC_3"/>
    <property type="match status" value="1"/>
</dbReference>
<accession>A0A7V8FWI7</accession>
<keyword evidence="14" id="KW-0675">Receptor</keyword>
<sequence length="178" mass="19288">MNAALYKTQVENEVELDPTSGQYFQTGKKSVQGVELSVMGEVTANLSLAAGYTYMKTKVDSGAVVTSTGENILAYTPSQAFTSWANYRLPHGFAIGGGVRYVSALTRGIDGAIGTPRSVDSYWVVDGMASYVLNKNVDFQLNLYNLFAQDYVASINKSGYRYVPGSPRAVSLTANFKF</sequence>
<dbReference type="PANTHER" id="PTHR32552:SF89">
    <property type="entry name" value="CATECHOLATE SIDEROPHORE RECEPTOR FIU"/>
    <property type="match status" value="1"/>
</dbReference>
<dbReference type="SUPFAM" id="SSF56935">
    <property type="entry name" value="Porins"/>
    <property type="match status" value="1"/>
</dbReference>
<evidence type="ECO:0000256" key="8">
    <source>
        <dbReference type="ARBA" id="ARBA00023065"/>
    </source>
</evidence>
<comment type="caution">
    <text evidence="14">The sequence shown here is derived from an EMBL/GenBank/DDBJ whole genome shotgun (WGS) entry which is preliminary data.</text>
</comment>
<dbReference type="Gene3D" id="2.40.170.20">
    <property type="entry name" value="TonB-dependent receptor, beta-barrel domain"/>
    <property type="match status" value="1"/>
</dbReference>
<organism evidence="14 15">
    <name type="scientific">Herbaspirillum frisingense</name>
    <dbReference type="NCBI Taxonomy" id="92645"/>
    <lineage>
        <taxon>Bacteria</taxon>
        <taxon>Pseudomonadati</taxon>
        <taxon>Pseudomonadota</taxon>
        <taxon>Betaproteobacteria</taxon>
        <taxon>Burkholderiales</taxon>
        <taxon>Oxalobacteraceae</taxon>
        <taxon>Herbaspirillum</taxon>
    </lineage>
</organism>
<keyword evidence="5 12" id="KW-0812">Transmembrane</keyword>
<dbReference type="Proteomes" id="UP000462435">
    <property type="component" value="Unassembled WGS sequence"/>
</dbReference>
<evidence type="ECO:0000313" key="14">
    <source>
        <dbReference type="EMBL" id="KAF1043279.1"/>
    </source>
</evidence>
<dbReference type="InterPro" id="IPR000531">
    <property type="entry name" value="Beta-barrel_TonB"/>
</dbReference>
<evidence type="ECO:0000256" key="12">
    <source>
        <dbReference type="PROSITE-ProRule" id="PRU01360"/>
    </source>
</evidence>
<dbReference type="InterPro" id="IPR036942">
    <property type="entry name" value="Beta-barrel_TonB_sf"/>
</dbReference>
<dbReference type="GO" id="GO:0015344">
    <property type="term" value="F:siderophore uptake transmembrane transporter activity"/>
    <property type="evidence" value="ECO:0007669"/>
    <property type="project" value="TreeGrafter"/>
</dbReference>
<keyword evidence="4" id="KW-0410">Iron transport</keyword>
<dbReference type="GO" id="GO:0009279">
    <property type="term" value="C:cell outer membrane"/>
    <property type="evidence" value="ECO:0007669"/>
    <property type="project" value="UniProtKB-SubCell"/>
</dbReference>
<evidence type="ECO:0000259" key="13">
    <source>
        <dbReference type="Pfam" id="PF00593"/>
    </source>
</evidence>
<keyword evidence="2 12" id="KW-0813">Transport</keyword>
<comment type="similarity">
    <text evidence="12">Belongs to the TonB-dependent receptor family.</text>
</comment>
<dbReference type="InterPro" id="IPR039426">
    <property type="entry name" value="TonB-dep_rcpt-like"/>
</dbReference>
<feature type="domain" description="TonB-dependent receptor-like beta-barrel" evidence="13">
    <location>
        <begin position="2"/>
        <end position="146"/>
    </location>
</feature>
<keyword evidence="6" id="KW-0732">Signal</keyword>
<keyword evidence="8" id="KW-0406">Ion transport</keyword>
<evidence type="ECO:0000256" key="6">
    <source>
        <dbReference type="ARBA" id="ARBA00022729"/>
    </source>
</evidence>
<keyword evidence="11 12" id="KW-0998">Cell outer membrane</keyword>
<keyword evidence="3 12" id="KW-1134">Transmembrane beta strand</keyword>
<evidence type="ECO:0000256" key="11">
    <source>
        <dbReference type="ARBA" id="ARBA00023237"/>
    </source>
</evidence>
<reference evidence="15" key="1">
    <citation type="journal article" date="2020" name="MBio">
        <title>Horizontal gene transfer to a defensive symbiont with a reduced genome amongst a multipartite beetle microbiome.</title>
        <authorList>
            <person name="Waterworth S.C."/>
            <person name="Florez L.V."/>
            <person name="Rees E.R."/>
            <person name="Hertweck C."/>
            <person name="Kaltenpoth M."/>
            <person name="Kwan J.C."/>
        </authorList>
    </citation>
    <scope>NUCLEOTIDE SEQUENCE [LARGE SCALE GENOMIC DNA]</scope>
</reference>
<proteinExistence type="inferred from homology"/>
<evidence type="ECO:0000256" key="7">
    <source>
        <dbReference type="ARBA" id="ARBA00023004"/>
    </source>
</evidence>
<evidence type="ECO:0000256" key="5">
    <source>
        <dbReference type="ARBA" id="ARBA00022692"/>
    </source>
</evidence>
<keyword evidence="7" id="KW-0408">Iron</keyword>
<evidence type="ECO:0000256" key="3">
    <source>
        <dbReference type="ARBA" id="ARBA00022452"/>
    </source>
</evidence>
<dbReference type="Pfam" id="PF00593">
    <property type="entry name" value="TonB_dep_Rec_b-barrel"/>
    <property type="match status" value="1"/>
</dbReference>
<evidence type="ECO:0000256" key="2">
    <source>
        <dbReference type="ARBA" id="ARBA00022448"/>
    </source>
</evidence>
<dbReference type="PANTHER" id="PTHR32552">
    <property type="entry name" value="FERRICHROME IRON RECEPTOR-RELATED"/>
    <property type="match status" value="1"/>
</dbReference>
<protein>
    <submittedName>
        <fullName evidence="14">Catecholate siderophore receptor Fiu</fullName>
    </submittedName>
</protein>